<gene>
    <name evidence="3" type="ORF">FBF83_10805</name>
</gene>
<evidence type="ECO:0000313" key="4">
    <source>
        <dbReference type="Proteomes" id="UP000310541"/>
    </source>
</evidence>
<feature type="domain" description="Butirosin biosynthesis protein H N-terminal" evidence="1">
    <location>
        <begin position="13"/>
        <end position="141"/>
    </location>
</feature>
<name>A0A4U1MES1_9BACL</name>
<dbReference type="RefSeq" id="WP_136947194.1">
    <property type="nucleotide sequence ID" value="NZ_SWFM01000003.1"/>
</dbReference>
<dbReference type="AlphaFoldDB" id="A0A4U1MES1"/>
<feature type="domain" description="DUF4872" evidence="2">
    <location>
        <begin position="155"/>
        <end position="320"/>
    </location>
</feature>
<dbReference type="Proteomes" id="UP000310541">
    <property type="component" value="Unassembled WGS sequence"/>
</dbReference>
<comment type="caution">
    <text evidence="3">The sequence shown here is derived from an EMBL/GenBank/DDBJ whole genome shotgun (WGS) entry which is preliminary data.</text>
</comment>
<protein>
    <submittedName>
        <fullName evidence="3">DUF4872 domain-containing protein</fullName>
    </submittedName>
</protein>
<proteinExistence type="predicted"/>
<dbReference type="InterPro" id="IPR032369">
    <property type="entry name" value="DUF4872"/>
</dbReference>
<dbReference type="Pfam" id="PF16169">
    <property type="entry name" value="DUF4872"/>
    <property type="match status" value="1"/>
</dbReference>
<accession>A0A4U1MES1</accession>
<dbReference type="EMBL" id="SWFM01000003">
    <property type="protein sequence ID" value="TKD69769.1"/>
    <property type="molecule type" value="Genomic_DNA"/>
</dbReference>
<dbReference type="InterPro" id="IPR026935">
    <property type="entry name" value="BtrH_N"/>
</dbReference>
<reference evidence="3 4" key="1">
    <citation type="submission" date="2019-04" db="EMBL/GenBank/DDBJ databases">
        <title>Genome sequence of Bacillus hwajinpoensis strain Y2.</title>
        <authorList>
            <person name="Fair J.L."/>
            <person name="Maclea K.S."/>
        </authorList>
    </citation>
    <scope>NUCLEOTIDE SEQUENCE [LARGE SCALE GENOMIC DNA]</scope>
    <source>
        <strain evidence="3 4">Y2</strain>
    </source>
</reference>
<organism evidence="3 4">
    <name type="scientific">Guptibacillus hwajinpoensis</name>
    <dbReference type="NCBI Taxonomy" id="208199"/>
    <lineage>
        <taxon>Bacteria</taxon>
        <taxon>Bacillati</taxon>
        <taxon>Bacillota</taxon>
        <taxon>Bacilli</taxon>
        <taxon>Bacillales</taxon>
        <taxon>Guptibacillaceae</taxon>
        <taxon>Guptibacillus</taxon>
    </lineage>
</organism>
<dbReference type="Pfam" id="PF14399">
    <property type="entry name" value="BtrH_N"/>
    <property type="match status" value="1"/>
</dbReference>
<sequence>MLISKYPSSVGKHCATNSLVEISKYYGNNLSEAMVLGLSKGVSFNYVPFTDYMPRLINLRNPILEKSFFDTINYPFKWNYAEKLNFKKINDYLSMGIPVLILVDINELNIFQLDFNSLGSVGAHTLSIVGYDENKELYLISEYFQKEYIEIKKNDLQKACQIPKGPFFVKNMWAPVYKFEINNLEQKIIKAIKENAESFLFGNDFYGLTSILKLSQEISYWSELPYWKENSYNTYMRVERIGTGGAGFRKLYLEFIKEVEILIPALREASLAKLLPGIISLYKKMSLNFYYVHRYESKEYFKKIKHILEELYNKEMQFWKVAYDVTNKISKDSLELRM</sequence>
<evidence type="ECO:0000313" key="3">
    <source>
        <dbReference type="EMBL" id="TKD69769.1"/>
    </source>
</evidence>
<evidence type="ECO:0000259" key="2">
    <source>
        <dbReference type="Pfam" id="PF16169"/>
    </source>
</evidence>
<evidence type="ECO:0000259" key="1">
    <source>
        <dbReference type="Pfam" id="PF14399"/>
    </source>
</evidence>
<dbReference type="OrthoDB" id="4075615at2"/>